<accession>A0A5A7R472</accession>
<dbReference type="SUPFAM" id="SSF48371">
    <property type="entry name" value="ARM repeat"/>
    <property type="match status" value="1"/>
</dbReference>
<keyword evidence="2" id="KW-0808">Transferase</keyword>
<dbReference type="Pfam" id="PF24626">
    <property type="entry name" value="SH3_Tf2-1"/>
    <property type="match status" value="1"/>
</dbReference>
<dbReference type="EMBL" id="BKCP01009515">
    <property type="protein sequence ID" value="GER51091.1"/>
    <property type="molecule type" value="Genomic_DNA"/>
</dbReference>
<dbReference type="GO" id="GO:0016301">
    <property type="term" value="F:kinase activity"/>
    <property type="evidence" value="ECO:0007669"/>
    <property type="project" value="UniProtKB-KW"/>
</dbReference>
<comment type="caution">
    <text evidence="2">The sequence shown here is derived from an EMBL/GenBank/DDBJ whole genome shotgun (WGS) entry which is preliminary data.</text>
</comment>
<gene>
    <name evidence="2" type="ORF">STAS_28450</name>
</gene>
<protein>
    <submittedName>
        <fullName evidence="2">Phosphatidylinositol 4-kinase</fullName>
    </submittedName>
</protein>
<organism evidence="2 3">
    <name type="scientific">Striga asiatica</name>
    <name type="common">Asiatic witchweed</name>
    <name type="synonym">Buchnera asiatica</name>
    <dbReference type="NCBI Taxonomy" id="4170"/>
    <lineage>
        <taxon>Eukaryota</taxon>
        <taxon>Viridiplantae</taxon>
        <taxon>Streptophyta</taxon>
        <taxon>Embryophyta</taxon>
        <taxon>Tracheophyta</taxon>
        <taxon>Spermatophyta</taxon>
        <taxon>Magnoliopsida</taxon>
        <taxon>eudicotyledons</taxon>
        <taxon>Gunneridae</taxon>
        <taxon>Pentapetalae</taxon>
        <taxon>asterids</taxon>
        <taxon>lamiids</taxon>
        <taxon>Lamiales</taxon>
        <taxon>Orobanchaceae</taxon>
        <taxon>Buchnereae</taxon>
        <taxon>Striga</taxon>
    </lineage>
</organism>
<name>A0A5A7R472_STRAF</name>
<evidence type="ECO:0000313" key="2">
    <source>
        <dbReference type="EMBL" id="GER51091.1"/>
    </source>
</evidence>
<sequence>MCTNGIFGWSNIWLGDRKALWVGHKLSAICGVFHMASLDIDRLQGSFDYEGPSIFYDEDHVAEEHVTRDVDEFDFFCFVKSLGYQIYRNNNVNFMQSTPVNSAHDAPSTFLAYGVSTWGKALQISKSFVGSQSYLLEIRSIIEALVLFCHPQSSHPRVMAYVLRVLETFSPERVTFFLPQLLQALRYNEGRLGETCVPDLEKRTPSATSRTFQALLSEERWAGTDGSIVPSDNVDSLHVLDEVANASYKWHADAHRHHIEFEVGDYVWVVMTMDRFTAHVYSMILARKISPIVIMEKINPYAYHLCFPSHIRTSDVFMHLVPFHGDNSDKDD</sequence>
<dbReference type="OrthoDB" id="1744492at2759"/>
<dbReference type="Gene3D" id="1.25.40.70">
    <property type="entry name" value="Phosphatidylinositol 3-kinase, accessory domain (PIK)"/>
    <property type="match status" value="1"/>
</dbReference>
<proteinExistence type="predicted"/>
<evidence type="ECO:0000259" key="1">
    <source>
        <dbReference type="Pfam" id="PF24626"/>
    </source>
</evidence>
<feature type="domain" description="Tf2-1-like SH3-like" evidence="1">
    <location>
        <begin position="264"/>
        <end position="317"/>
    </location>
</feature>
<keyword evidence="3" id="KW-1185">Reference proteome</keyword>
<reference evidence="3" key="1">
    <citation type="journal article" date="2019" name="Curr. Biol.">
        <title>Genome Sequence of Striga asiatica Provides Insight into the Evolution of Plant Parasitism.</title>
        <authorList>
            <person name="Yoshida S."/>
            <person name="Kim S."/>
            <person name="Wafula E.K."/>
            <person name="Tanskanen J."/>
            <person name="Kim Y.M."/>
            <person name="Honaas L."/>
            <person name="Yang Z."/>
            <person name="Spallek T."/>
            <person name="Conn C.E."/>
            <person name="Ichihashi Y."/>
            <person name="Cheong K."/>
            <person name="Cui S."/>
            <person name="Der J.P."/>
            <person name="Gundlach H."/>
            <person name="Jiao Y."/>
            <person name="Hori C."/>
            <person name="Ishida J.K."/>
            <person name="Kasahara H."/>
            <person name="Kiba T."/>
            <person name="Kim M.S."/>
            <person name="Koo N."/>
            <person name="Laohavisit A."/>
            <person name="Lee Y.H."/>
            <person name="Lumba S."/>
            <person name="McCourt P."/>
            <person name="Mortimer J.C."/>
            <person name="Mutuku J.M."/>
            <person name="Nomura T."/>
            <person name="Sasaki-Sekimoto Y."/>
            <person name="Seto Y."/>
            <person name="Wang Y."/>
            <person name="Wakatake T."/>
            <person name="Sakakibara H."/>
            <person name="Demura T."/>
            <person name="Yamaguchi S."/>
            <person name="Yoneyama K."/>
            <person name="Manabe R.I."/>
            <person name="Nelson D.C."/>
            <person name="Schulman A.H."/>
            <person name="Timko M.P."/>
            <person name="dePamphilis C.W."/>
            <person name="Choi D."/>
            <person name="Shirasu K."/>
        </authorList>
    </citation>
    <scope>NUCLEOTIDE SEQUENCE [LARGE SCALE GENOMIC DNA]</scope>
    <source>
        <strain evidence="3">cv. UVA1</strain>
    </source>
</reference>
<evidence type="ECO:0000313" key="3">
    <source>
        <dbReference type="Proteomes" id="UP000325081"/>
    </source>
</evidence>
<dbReference type="AlphaFoldDB" id="A0A5A7R472"/>
<dbReference type="InterPro" id="IPR042236">
    <property type="entry name" value="PI3K_accessory_sf"/>
</dbReference>
<keyword evidence="2" id="KW-0418">Kinase</keyword>
<dbReference type="InterPro" id="IPR056924">
    <property type="entry name" value="SH3_Tf2-1"/>
</dbReference>
<dbReference type="Proteomes" id="UP000325081">
    <property type="component" value="Unassembled WGS sequence"/>
</dbReference>
<dbReference type="InterPro" id="IPR016024">
    <property type="entry name" value="ARM-type_fold"/>
</dbReference>